<dbReference type="GO" id="GO:0005829">
    <property type="term" value="C:cytosol"/>
    <property type="evidence" value="ECO:0007669"/>
    <property type="project" value="TreeGrafter"/>
</dbReference>
<dbReference type="Gene3D" id="3.30.70.890">
    <property type="entry name" value="GHMP kinase, C-terminal domain"/>
    <property type="match status" value="1"/>
</dbReference>
<proteinExistence type="predicted"/>
<evidence type="ECO:0000256" key="7">
    <source>
        <dbReference type="ARBA" id="ARBA00022842"/>
    </source>
</evidence>
<dbReference type="GO" id="GO:0005524">
    <property type="term" value="F:ATP binding"/>
    <property type="evidence" value="ECO:0007669"/>
    <property type="project" value="UniProtKB-KW"/>
</dbReference>
<keyword evidence="5 12" id="KW-0418">Kinase</keyword>
<dbReference type="NCBIfam" id="TIGR00549">
    <property type="entry name" value="mevalon_kin"/>
    <property type="match status" value="1"/>
</dbReference>
<keyword evidence="6" id="KW-0067">ATP-binding</keyword>
<evidence type="ECO:0000256" key="3">
    <source>
        <dbReference type="ARBA" id="ARBA00022679"/>
    </source>
</evidence>
<evidence type="ECO:0000256" key="8">
    <source>
        <dbReference type="ARBA" id="ARBA00023098"/>
    </source>
</evidence>
<dbReference type="Pfam" id="PF00288">
    <property type="entry name" value="GHMP_kinases_N"/>
    <property type="match status" value="1"/>
</dbReference>
<keyword evidence="4" id="KW-0547">Nucleotide-binding</keyword>
<feature type="domain" description="GHMP kinase C-terminal" evidence="11">
    <location>
        <begin position="217"/>
        <end position="296"/>
    </location>
</feature>
<evidence type="ECO:0000256" key="1">
    <source>
        <dbReference type="ARBA" id="ARBA00022490"/>
    </source>
</evidence>
<dbReference type="EC" id="2.7.1.36" evidence="12"/>
<gene>
    <name evidence="12" type="primary">mvk</name>
    <name evidence="12" type="ORF">SK271_1535</name>
</gene>
<sequence length="305" mass="33145">MKIRRSFRLVKGKNDKKIGVGQAHSKIILIGEHAVVYGYPAISLPLLEVEVTCKVVPSASPWRLYEEDTLSMAVYASLEYLNIKEACIRCEIDSAIPEKRGMGSSAAISIAAIRAVFDYYQAELPHYVLEILVNRAEMIAHMNPSGLDAKTCLSDQPIRFIKNVGFTELEMDLSAYLVIADTGVYGHTREAIKVVQNKGKDALPFLHALGELTQQAEEAISRKDAEGLGQIFSQAHLHLKEIGVSSPEADSLVETALSHGALGAKMSGGGLGGCIIALADNLTQAQDLVERLEEKGAVQTWIESL</sequence>
<dbReference type="RefSeq" id="WP_050548013.1">
    <property type="nucleotide sequence ID" value="NZ_JPGW01000013.1"/>
</dbReference>
<evidence type="ECO:0000259" key="11">
    <source>
        <dbReference type="Pfam" id="PF08544"/>
    </source>
</evidence>
<comment type="caution">
    <text evidence="12">The sequence shown here is derived from an EMBL/GenBank/DDBJ whole genome shotgun (WGS) entry which is preliminary data.</text>
</comment>
<evidence type="ECO:0000256" key="9">
    <source>
        <dbReference type="ARBA" id="ARBA00029438"/>
    </source>
</evidence>
<dbReference type="FunFam" id="3.30.230.10:FF:000064">
    <property type="entry name" value="Mevalonate kinase"/>
    <property type="match status" value="1"/>
</dbReference>
<evidence type="ECO:0000256" key="5">
    <source>
        <dbReference type="ARBA" id="ARBA00022777"/>
    </source>
</evidence>
<evidence type="ECO:0000313" key="13">
    <source>
        <dbReference type="Proteomes" id="UP000028067"/>
    </source>
</evidence>
<organism evidence="12 13">
    <name type="scientific">Streptococcus mitis</name>
    <dbReference type="NCBI Taxonomy" id="28037"/>
    <lineage>
        <taxon>Bacteria</taxon>
        <taxon>Bacillati</taxon>
        <taxon>Bacillota</taxon>
        <taxon>Bacilli</taxon>
        <taxon>Lactobacillales</taxon>
        <taxon>Streptococcaceae</taxon>
        <taxon>Streptococcus</taxon>
        <taxon>Streptococcus mitis group</taxon>
    </lineage>
</organism>
<dbReference type="PATRIC" id="fig|28037.94.peg.1465"/>
<evidence type="ECO:0000313" key="12">
    <source>
        <dbReference type="EMBL" id="KER07469.1"/>
    </source>
</evidence>
<dbReference type="InterPro" id="IPR014721">
    <property type="entry name" value="Ribsml_uS5_D2-typ_fold_subgr"/>
</dbReference>
<dbReference type="InterPro" id="IPR036554">
    <property type="entry name" value="GHMP_kinase_C_sf"/>
</dbReference>
<accession>A0A081S966</accession>
<dbReference type="PANTHER" id="PTHR43290">
    <property type="entry name" value="MEVALONATE KINASE"/>
    <property type="match status" value="1"/>
</dbReference>
<keyword evidence="8" id="KW-0443">Lipid metabolism</keyword>
<keyword evidence="7" id="KW-0460">Magnesium</keyword>
<dbReference type="InterPro" id="IPR020568">
    <property type="entry name" value="Ribosomal_Su5_D2-typ_SF"/>
</dbReference>
<dbReference type="AlphaFoldDB" id="A0A081S966"/>
<evidence type="ECO:0000256" key="4">
    <source>
        <dbReference type="ARBA" id="ARBA00022741"/>
    </source>
</evidence>
<dbReference type="GO" id="GO:0004496">
    <property type="term" value="F:mevalonate kinase activity"/>
    <property type="evidence" value="ECO:0007669"/>
    <property type="project" value="UniProtKB-EC"/>
</dbReference>
<dbReference type="InterPro" id="IPR006204">
    <property type="entry name" value="GHMP_kinase_N_dom"/>
</dbReference>
<dbReference type="UniPathway" id="UPA00057">
    <property type="reaction ID" value="UER00098"/>
</dbReference>
<dbReference type="SUPFAM" id="SSF55060">
    <property type="entry name" value="GHMP Kinase, C-terminal domain"/>
    <property type="match status" value="1"/>
</dbReference>
<dbReference type="PANTHER" id="PTHR43290:SF2">
    <property type="entry name" value="MEVALONATE KINASE"/>
    <property type="match status" value="1"/>
</dbReference>
<name>A0A081S966_STRMT</name>
<protein>
    <submittedName>
        <fullName evidence="12">Mevalonate kinase</fullName>
        <ecNumber evidence="12">2.7.1.36</ecNumber>
    </submittedName>
</protein>
<reference evidence="12 13" key="1">
    <citation type="submission" date="2014-05" db="EMBL/GenBank/DDBJ databases">
        <authorList>
            <person name="Daugherty S.C."/>
            <person name="Tallon L.J."/>
            <person name="Sadzewicz L."/>
            <person name="Kilian M."/>
            <person name="Tettelin H."/>
        </authorList>
    </citation>
    <scope>NUCLEOTIDE SEQUENCE [LARGE SCALE GENOMIC DNA]</scope>
    <source>
        <strain evidence="12 13">SK271</strain>
    </source>
</reference>
<dbReference type="GO" id="GO:0019287">
    <property type="term" value="P:isopentenyl diphosphate biosynthetic process, mevalonate pathway"/>
    <property type="evidence" value="ECO:0007669"/>
    <property type="project" value="UniProtKB-UniPathway"/>
</dbReference>
<feature type="domain" description="GHMP kinase N-terminal" evidence="10">
    <location>
        <begin position="81"/>
        <end position="152"/>
    </location>
</feature>
<dbReference type="Gene3D" id="3.30.230.10">
    <property type="match status" value="1"/>
</dbReference>
<dbReference type="InterPro" id="IPR013750">
    <property type="entry name" value="GHMP_kinase_C_dom"/>
</dbReference>
<evidence type="ECO:0000259" key="10">
    <source>
        <dbReference type="Pfam" id="PF00288"/>
    </source>
</evidence>
<dbReference type="EMBL" id="JPGW01000013">
    <property type="protein sequence ID" value="KER07469.1"/>
    <property type="molecule type" value="Genomic_DNA"/>
</dbReference>
<keyword evidence="3 12" id="KW-0808">Transferase</keyword>
<dbReference type="PRINTS" id="PR00959">
    <property type="entry name" value="MEVGALKINASE"/>
</dbReference>
<dbReference type="Pfam" id="PF08544">
    <property type="entry name" value="GHMP_kinases_C"/>
    <property type="match status" value="1"/>
</dbReference>
<keyword evidence="2" id="KW-0444">Lipid biosynthesis</keyword>
<dbReference type="InterPro" id="IPR006205">
    <property type="entry name" value="Mev_gal_kin"/>
</dbReference>
<keyword evidence="1" id="KW-0963">Cytoplasm</keyword>
<dbReference type="Proteomes" id="UP000028067">
    <property type="component" value="Unassembled WGS sequence"/>
</dbReference>
<evidence type="ECO:0000256" key="2">
    <source>
        <dbReference type="ARBA" id="ARBA00022516"/>
    </source>
</evidence>
<evidence type="ECO:0000256" key="6">
    <source>
        <dbReference type="ARBA" id="ARBA00022840"/>
    </source>
</evidence>
<dbReference type="SUPFAM" id="SSF54211">
    <property type="entry name" value="Ribosomal protein S5 domain 2-like"/>
    <property type="match status" value="1"/>
</dbReference>
<comment type="pathway">
    <text evidence="9">Isoprenoid biosynthesis; isopentenyl diphosphate biosynthesis via mevalonate pathway; isopentenyl diphosphate from (R)-mevalonate: step 1/3.</text>
</comment>